<dbReference type="STRING" id="1562970.ING2E5B_2065"/>
<evidence type="ECO:0000313" key="2">
    <source>
        <dbReference type="Proteomes" id="UP000032417"/>
    </source>
</evidence>
<accession>A0A098C1N1</accession>
<keyword evidence="2" id="KW-1185">Reference proteome</keyword>
<dbReference type="EMBL" id="LN515532">
    <property type="protein sequence ID" value="CEA16794.1"/>
    <property type="molecule type" value="Genomic_DNA"/>
</dbReference>
<dbReference type="AlphaFoldDB" id="A0A098C1N1"/>
<dbReference type="KEGG" id="pbt:ING2E5B_2065"/>
<proteinExistence type="predicted"/>
<dbReference type="Proteomes" id="UP000032417">
    <property type="component" value="Chromosome 1"/>
</dbReference>
<organism evidence="1 2">
    <name type="scientific">Fermentimonas caenicola</name>
    <dbReference type="NCBI Taxonomy" id="1562970"/>
    <lineage>
        <taxon>Bacteria</taxon>
        <taxon>Pseudomonadati</taxon>
        <taxon>Bacteroidota</taxon>
        <taxon>Bacteroidia</taxon>
        <taxon>Bacteroidales</taxon>
        <taxon>Dysgonomonadaceae</taxon>
        <taxon>Fermentimonas</taxon>
    </lineage>
</organism>
<protein>
    <submittedName>
        <fullName evidence="1">Uncharacterized protein</fullName>
    </submittedName>
</protein>
<name>A0A098C1N1_9BACT</name>
<evidence type="ECO:0000313" key="1">
    <source>
        <dbReference type="EMBL" id="CEA16794.1"/>
    </source>
</evidence>
<dbReference type="SUPFAM" id="SSF53335">
    <property type="entry name" value="S-adenosyl-L-methionine-dependent methyltransferases"/>
    <property type="match status" value="1"/>
</dbReference>
<sequence>MALISWLLRKRQSKGYGVHSPFAFNLITQVLYSPYGYYAFADIANRVGYDPYEECNQMLFRLVNHFKPKRILEINPGDGISTQYILAPSSKTVYTSVEADKLNVFDNETILREKFDALFMNLDSENNFVSSLDRLFEISNENTFWVINNINSKGSKQLWRCIVNDARINVTFDYKNRTGIAFLRSAFYKQHYRV</sequence>
<dbReference type="InterPro" id="IPR029063">
    <property type="entry name" value="SAM-dependent_MTases_sf"/>
</dbReference>
<gene>
    <name evidence="1" type="ORF">ING2E5B_2065</name>
</gene>
<dbReference type="PATRIC" id="fig|1562970.3.peg.2040"/>
<dbReference type="HOGENOM" id="CLU_083598_1_0_10"/>
<dbReference type="OrthoDB" id="5464618at2"/>
<reference evidence="1 2" key="1">
    <citation type="submission" date="2014-08" db="EMBL/GenBank/DDBJ databases">
        <authorList>
            <person name="Wibberg D."/>
        </authorList>
    </citation>
    <scope>NUCLEOTIDE SEQUENCE [LARGE SCALE GENOMIC DNA]</scope>
    <source>
        <strain evidence="2">ING2-E5B</strain>
    </source>
</reference>